<feature type="binding site" evidence="12">
    <location>
        <position position="114"/>
    </location>
    <ligand>
        <name>Zn(2+)</name>
        <dbReference type="ChEBI" id="CHEBI:29105"/>
        <note>catalytic</note>
    </ligand>
</feature>
<evidence type="ECO:0000259" key="14">
    <source>
        <dbReference type="PROSITE" id="PS51747"/>
    </source>
</evidence>
<dbReference type="SUPFAM" id="SSF53927">
    <property type="entry name" value="Cytidine deaminase-like"/>
    <property type="match status" value="1"/>
</dbReference>
<dbReference type="GO" id="GO:0004126">
    <property type="term" value="F:cytidine deaminase activity"/>
    <property type="evidence" value="ECO:0007669"/>
    <property type="project" value="UniProtKB-UniRule"/>
</dbReference>
<evidence type="ECO:0000256" key="7">
    <source>
        <dbReference type="ARBA" id="ARBA00022833"/>
    </source>
</evidence>
<dbReference type="GO" id="GO:0005829">
    <property type="term" value="C:cytosol"/>
    <property type="evidence" value="ECO:0007669"/>
    <property type="project" value="TreeGrafter"/>
</dbReference>
<dbReference type="OMA" id="IEIYFMG"/>
<dbReference type="Pfam" id="PF00383">
    <property type="entry name" value="dCMP_cyt_deam_1"/>
    <property type="match status" value="1"/>
</dbReference>
<proteinExistence type="inferred from homology"/>
<dbReference type="RefSeq" id="XP_018024672.1">
    <property type="nucleotide sequence ID" value="XM_018169183.2"/>
</dbReference>
<comment type="function">
    <text evidence="2 13">This enzyme scavenges exogenous and endogenous cytidine and 2'-deoxycytidine for UMP synthesis.</text>
</comment>
<feature type="active site" description="Proton donor" evidence="10">
    <location>
        <position position="79"/>
    </location>
</feature>
<dbReference type="FunFam" id="3.40.140.10:FF:000008">
    <property type="entry name" value="Cytidine deaminase"/>
    <property type="match status" value="1"/>
</dbReference>
<evidence type="ECO:0000256" key="11">
    <source>
        <dbReference type="PIRSR" id="PIRSR606262-2"/>
    </source>
</evidence>
<dbReference type="NCBIfam" id="NF004064">
    <property type="entry name" value="PRK05578.1"/>
    <property type="match status" value="1"/>
</dbReference>
<feature type="domain" description="CMP/dCMP-type deaminase" evidence="14">
    <location>
        <begin position="25"/>
        <end position="152"/>
    </location>
</feature>
<dbReference type="OrthoDB" id="414540at2759"/>
<dbReference type="PROSITE" id="PS00903">
    <property type="entry name" value="CYT_DCMP_DEAMINASES_1"/>
    <property type="match status" value="1"/>
</dbReference>
<dbReference type="Gene3D" id="3.40.140.10">
    <property type="entry name" value="Cytidine Deaminase, domain 2"/>
    <property type="match status" value="1"/>
</dbReference>
<evidence type="ECO:0000313" key="16">
    <source>
        <dbReference type="RefSeq" id="XP_018024672.1"/>
    </source>
</evidence>
<comment type="cofactor">
    <cofactor evidence="1 12 13">
        <name>Zn(2+)</name>
        <dbReference type="ChEBI" id="CHEBI:29105"/>
    </cofactor>
</comment>
<dbReference type="AlphaFoldDB" id="A0A8B7PGH4"/>
<dbReference type="KEGG" id="hazt:108680374"/>
<sequence length="156" mass="16524">MSKQVTAAGAALAAIVDANKKLTEEEIERLVGAAKEARQRAHCPYSKFAVGAALLTEDGNIVQGANVENASYGLTICGERSAICAAVVQGHRHFSAIAVVTDVGDDFGTPCGACRQVLAEFSMDMEVYLAQMSGKYIKTTMKKLLPAAFTPDKLNI</sequence>
<dbReference type="GeneID" id="108680374"/>
<keyword evidence="7 12" id="KW-0862">Zinc</keyword>
<evidence type="ECO:0000256" key="6">
    <source>
        <dbReference type="ARBA" id="ARBA00022801"/>
    </source>
</evidence>
<evidence type="ECO:0000256" key="3">
    <source>
        <dbReference type="ARBA" id="ARBA00006576"/>
    </source>
</evidence>
<evidence type="ECO:0000256" key="9">
    <source>
        <dbReference type="ARBA" id="ARBA00049558"/>
    </source>
</evidence>
<dbReference type="GO" id="GO:0042802">
    <property type="term" value="F:identical protein binding"/>
    <property type="evidence" value="ECO:0007669"/>
    <property type="project" value="UniProtKB-ARBA"/>
</dbReference>
<evidence type="ECO:0000256" key="13">
    <source>
        <dbReference type="RuleBase" id="RU364006"/>
    </source>
</evidence>
<keyword evidence="15" id="KW-1185">Reference proteome</keyword>
<dbReference type="InterPro" id="IPR016193">
    <property type="entry name" value="Cytidine_deaminase-like"/>
</dbReference>
<dbReference type="GO" id="GO:0008270">
    <property type="term" value="F:zinc ion binding"/>
    <property type="evidence" value="ECO:0007669"/>
    <property type="project" value="UniProtKB-UniRule"/>
</dbReference>
<evidence type="ECO:0000256" key="4">
    <source>
        <dbReference type="ARBA" id="ARBA00012783"/>
    </source>
</evidence>
<dbReference type="PANTHER" id="PTHR11644:SF2">
    <property type="entry name" value="CYTIDINE DEAMINASE"/>
    <property type="match status" value="1"/>
</dbReference>
<dbReference type="CDD" id="cd01283">
    <property type="entry name" value="cytidine_deaminase"/>
    <property type="match status" value="1"/>
</dbReference>
<accession>A0A8B7PGH4</accession>
<evidence type="ECO:0000256" key="10">
    <source>
        <dbReference type="PIRSR" id="PIRSR606262-1"/>
    </source>
</evidence>
<dbReference type="InterPro" id="IPR002125">
    <property type="entry name" value="CMP_dCMP_dom"/>
</dbReference>
<feature type="binding site" evidence="12">
    <location>
        <position position="77"/>
    </location>
    <ligand>
        <name>Zn(2+)</name>
        <dbReference type="ChEBI" id="CHEBI:29105"/>
        <note>catalytic</note>
    </ligand>
</feature>
<dbReference type="GO" id="GO:0072527">
    <property type="term" value="P:pyrimidine-containing compound metabolic process"/>
    <property type="evidence" value="ECO:0007669"/>
    <property type="project" value="UniProtKB-ARBA"/>
</dbReference>
<evidence type="ECO:0000256" key="2">
    <source>
        <dbReference type="ARBA" id="ARBA00003949"/>
    </source>
</evidence>
<evidence type="ECO:0000256" key="8">
    <source>
        <dbReference type="ARBA" id="ARBA00032005"/>
    </source>
</evidence>
<comment type="catalytic activity">
    <reaction evidence="9 13">
        <text>cytidine + H2O + H(+) = uridine + NH4(+)</text>
        <dbReference type="Rhea" id="RHEA:16069"/>
        <dbReference type="ChEBI" id="CHEBI:15377"/>
        <dbReference type="ChEBI" id="CHEBI:15378"/>
        <dbReference type="ChEBI" id="CHEBI:16704"/>
        <dbReference type="ChEBI" id="CHEBI:17562"/>
        <dbReference type="ChEBI" id="CHEBI:28938"/>
        <dbReference type="EC" id="3.5.4.5"/>
    </reaction>
</comment>
<keyword evidence="5 12" id="KW-0479">Metal-binding</keyword>
<gene>
    <name evidence="16" type="primary">LOC108680374</name>
</gene>
<dbReference type="EC" id="3.5.4.5" evidence="4 13"/>
<evidence type="ECO:0000256" key="12">
    <source>
        <dbReference type="PIRSR" id="PIRSR606262-3"/>
    </source>
</evidence>
<dbReference type="NCBIfam" id="TIGR01354">
    <property type="entry name" value="cyt_deam_tetra"/>
    <property type="match status" value="1"/>
</dbReference>
<name>A0A8B7PGH4_HYAAZ</name>
<comment type="similarity">
    <text evidence="3 13">Belongs to the cytidine and deoxycytidylate deaminase family.</text>
</comment>
<protein>
    <recommendedName>
        <fullName evidence="4 13">Cytidine deaminase</fullName>
        <ecNumber evidence="4 13">3.5.4.5</ecNumber>
    </recommendedName>
    <alternativeName>
        <fullName evidence="8 13">Cytidine aminohydrolase</fullName>
    </alternativeName>
</protein>
<evidence type="ECO:0000313" key="15">
    <source>
        <dbReference type="Proteomes" id="UP000694843"/>
    </source>
</evidence>
<evidence type="ECO:0000256" key="5">
    <source>
        <dbReference type="ARBA" id="ARBA00022723"/>
    </source>
</evidence>
<dbReference type="PANTHER" id="PTHR11644">
    <property type="entry name" value="CYTIDINE DEAMINASE"/>
    <property type="match status" value="1"/>
</dbReference>
<dbReference type="InterPro" id="IPR050202">
    <property type="entry name" value="Cyt/Deoxycyt_deaminase"/>
</dbReference>
<dbReference type="Proteomes" id="UP000694843">
    <property type="component" value="Unplaced"/>
</dbReference>
<organism evidence="15 16">
    <name type="scientific">Hyalella azteca</name>
    <name type="common">Amphipod</name>
    <dbReference type="NCBI Taxonomy" id="294128"/>
    <lineage>
        <taxon>Eukaryota</taxon>
        <taxon>Metazoa</taxon>
        <taxon>Ecdysozoa</taxon>
        <taxon>Arthropoda</taxon>
        <taxon>Crustacea</taxon>
        <taxon>Multicrustacea</taxon>
        <taxon>Malacostraca</taxon>
        <taxon>Eumalacostraca</taxon>
        <taxon>Peracarida</taxon>
        <taxon>Amphipoda</taxon>
        <taxon>Senticaudata</taxon>
        <taxon>Talitrida</taxon>
        <taxon>Talitroidea</taxon>
        <taxon>Hyalellidae</taxon>
        <taxon>Hyalella</taxon>
    </lineage>
</organism>
<evidence type="ECO:0000256" key="1">
    <source>
        <dbReference type="ARBA" id="ARBA00001947"/>
    </source>
</evidence>
<dbReference type="GO" id="GO:0055086">
    <property type="term" value="P:nucleobase-containing small molecule metabolic process"/>
    <property type="evidence" value="ECO:0007669"/>
    <property type="project" value="UniProtKB-ARBA"/>
</dbReference>
<reference evidence="16" key="1">
    <citation type="submission" date="2025-08" db="UniProtKB">
        <authorList>
            <consortium name="RefSeq"/>
        </authorList>
    </citation>
    <scope>IDENTIFICATION</scope>
    <source>
        <tissue evidence="16">Whole organism</tissue>
    </source>
</reference>
<dbReference type="InterPro" id="IPR016192">
    <property type="entry name" value="APOBEC/CMP_deaminase_Zn-bd"/>
</dbReference>
<feature type="binding site" evidence="11">
    <location>
        <begin position="66"/>
        <end position="72"/>
    </location>
    <ligand>
        <name>substrate</name>
    </ligand>
</feature>
<dbReference type="InterPro" id="IPR006262">
    <property type="entry name" value="Cyt_deam_tetra"/>
</dbReference>
<keyword evidence="6 13" id="KW-0378">Hydrolase</keyword>
<comment type="catalytic activity">
    <reaction evidence="13">
        <text>2'-deoxycytidine + H2O + H(+) = 2'-deoxyuridine + NH4(+)</text>
        <dbReference type="Rhea" id="RHEA:13433"/>
        <dbReference type="ChEBI" id="CHEBI:15377"/>
        <dbReference type="ChEBI" id="CHEBI:15378"/>
        <dbReference type="ChEBI" id="CHEBI:15698"/>
        <dbReference type="ChEBI" id="CHEBI:16450"/>
        <dbReference type="ChEBI" id="CHEBI:28938"/>
        <dbReference type="EC" id="3.5.4.5"/>
    </reaction>
</comment>
<feature type="binding site" evidence="12">
    <location>
        <position position="111"/>
    </location>
    <ligand>
        <name>Zn(2+)</name>
        <dbReference type="ChEBI" id="CHEBI:29105"/>
        <note>catalytic</note>
    </ligand>
</feature>
<dbReference type="PROSITE" id="PS51747">
    <property type="entry name" value="CYT_DCMP_DEAMINASES_2"/>
    <property type="match status" value="1"/>
</dbReference>